<dbReference type="Proteomes" id="UP001444661">
    <property type="component" value="Unassembled WGS sequence"/>
</dbReference>
<comment type="caution">
    <text evidence="8">The sequence shown here is derived from an EMBL/GenBank/DDBJ whole genome shotgun (WGS) entry which is preliminary data.</text>
</comment>
<dbReference type="InterPro" id="IPR050121">
    <property type="entry name" value="Cytochrome_P450_monoxygenase"/>
</dbReference>
<accession>A0ABR1U035</accession>
<evidence type="ECO:0000256" key="7">
    <source>
        <dbReference type="ARBA" id="ARBA00023033"/>
    </source>
</evidence>
<evidence type="ECO:0000313" key="8">
    <source>
        <dbReference type="EMBL" id="KAK8052261.1"/>
    </source>
</evidence>
<evidence type="ECO:0000313" key="9">
    <source>
        <dbReference type="Proteomes" id="UP001444661"/>
    </source>
</evidence>
<dbReference type="PRINTS" id="PR00465">
    <property type="entry name" value="EP450IV"/>
</dbReference>
<dbReference type="Pfam" id="PF00067">
    <property type="entry name" value="p450"/>
    <property type="match status" value="1"/>
</dbReference>
<dbReference type="InterPro" id="IPR002403">
    <property type="entry name" value="Cyt_P450_E_grp-IV"/>
</dbReference>
<gene>
    <name evidence="8" type="ORF">PG993_003646</name>
</gene>
<keyword evidence="4" id="KW-0479">Metal-binding</keyword>
<protein>
    <submittedName>
        <fullName evidence="8">Cyrochrome P450 monooxygenase</fullName>
    </submittedName>
</protein>
<dbReference type="EMBL" id="JAQQWK010000002">
    <property type="protein sequence ID" value="KAK8052261.1"/>
    <property type="molecule type" value="Genomic_DNA"/>
</dbReference>
<dbReference type="SUPFAM" id="SSF48264">
    <property type="entry name" value="Cytochrome P450"/>
    <property type="match status" value="1"/>
</dbReference>
<comment type="cofactor">
    <cofactor evidence="1">
        <name>heme</name>
        <dbReference type="ChEBI" id="CHEBI:30413"/>
    </cofactor>
</comment>
<evidence type="ECO:0000256" key="2">
    <source>
        <dbReference type="ARBA" id="ARBA00010617"/>
    </source>
</evidence>
<keyword evidence="6" id="KW-0408">Iron</keyword>
<dbReference type="GO" id="GO:0004497">
    <property type="term" value="F:monooxygenase activity"/>
    <property type="evidence" value="ECO:0007669"/>
    <property type="project" value="UniProtKB-KW"/>
</dbReference>
<dbReference type="Gene3D" id="1.10.630.10">
    <property type="entry name" value="Cytochrome P450"/>
    <property type="match status" value="1"/>
</dbReference>
<keyword evidence="3" id="KW-0349">Heme</keyword>
<dbReference type="InterPro" id="IPR036396">
    <property type="entry name" value="Cyt_P450_sf"/>
</dbReference>
<proteinExistence type="inferred from homology"/>
<dbReference type="PANTHER" id="PTHR24305:SF157">
    <property type="entry name" value="N-ACETYLTRYPTOPHAN 6-HYDROXYLASE IVOC-RELATED"/>
    <property type="match status" value="1"/>
</dbReference>
<evidence type="ECO:0000256" key="4">
    <source>
        <dbReference type="ARBA" id="ARBA00022723"/>
    </source>
</evidence>
<evidence type="ECO:0000256" key="3">
    <source>
        <dbReference type="ARBA" id="ARBA00022617"/>
    </source>
</evidence>
<evidence type="ECO:0000256" key="1">
    <source>
        <dbReference type="ARBA" id="ARBA00001971"/>
    </source>
</evidence>
<keyword evidence="7 8" id="KW-0503">Monooxygenase</keyword>
<sequence length="111" mass="13168">MDPKALKWTTLERSHYLYGVIYEALRLTYGVSARNPRIAREEDVVYQKGSYSYVIPNGTPIRMSSVLQHHDEEVFPDSYKYKPERWLDAACERNHELEKYLFTFSRGTRQC</sequence>
<name>A0ABR1U035_9PEZI</name>
<organism evidence="8 9">
    <name type="scientific">Apiospora rasikravindrae</name>
    <dbReference type="NCBI Taxonomy" id="990691"/>
    <lineage>
        <taxon>Eukaryota</taxon>
        <taxon>Fungi</taxon>
        <taxon>Dikarya</taxon>
        <taxon>Ascomycota</taxon>
        <taxon>Pezizomycotina</taxon>
        <taxon>Sordariomycetes</taxon>
        <taxon>Xylariomycetidae</taxon>
        <taxon>Amphisphaeriales</taxon>
        <taxon>Apiosporaceae</taxon>
        <taxon>Apiospora</taxon>
    </lineage>
</organism>
<dbReference type="PANTHER" id="PTHR24305">
    <property type="entry name" value="CYTOCHROME P450"/>
    <property type="match status" value="1"/>
</dbReference>
<keyword evidence="9" id="KW-1185">Reference proteome</keyword>
<comment type="similarity">
    <text evidence="2">Belongs to the cytochrome P450 family.</text>
</comment>
<evidence type="ECO:0000256" key="6">
    <source>
        <dbReference type="ARBA" id="ARBA00023004"/>
    </source>
</evidence>
<evidence type="ECO:0000256" key="5">
    <source>
        <dbReference type="ARBA" id="ARBA00023002"/>
    </source>
</evidence>
<reference evidence="8 9" key="1">
    <citation type="submission" date="2023-01" db="EMBL/GenBank/DDBJ databases">
        <title>Analysis of 21 Apiospora genomes using comparative genomics revels a genus with tremendous synthesis potential of carbohydrate active enzymes and secondary metabolites.</title>
        <authorList>
            <person name="Sorensen T."/>
        </authorList>
    </citation>
    <scope>NUCLEOTIDE SEQUENCE [LARGE SCALE GENOMIC DNA]</scope>
    <source>
        <strain evidence="8 9">CBS 33761</strain>
    </source>
</reference>
<keyword evidence="5" id="KW-0560">Oxidoreductase</keyword>
<dbReference type="InterPro" id="IPR001128">
    <property type="entry name" value="Cyt_P450"/>
</dbReference>